<protein>
    <submittedName>
        <fullName evidence="5">WD domain, G-beta repeat</fullName>
    </submittedName>
</protein>
<dbReference type="Pfam" id="PF00400">
    <property type="entry name" value="WD40"/>
    <property type="match status" value="4"/>
</dbReference>
<evidence type="ECO:0000256" key="3">
    <source>
        <dbReference type="PROSITE-ProRule" id="PRU00221"/>
    </source>
</evidence>
<feature type="chain" id="PRO_5022788590" evidence="4">
    <location>
        <begin position="32"/>
        <end position="336"/>
    </location>
</feature>
<evidence type="ECO:0000313" key="5">
    <source>
        <dbReference type="EMBL" id="TWU00939.1"/>
    </source>
</evidence>
<dbReference type="Gene3D" id="2.130.10.10">
    <property type="entry name" value="YVTN repeat-like/Quinoprotein amine dehydrogenase"/>
    <property type="match status" value="2"/>
</dbReference>
<feature type="signal peptide" evidence="4">
    <location>
        <begin position="1"/>
        <end position="31"/>
    </location>
</feature>
<feature type="repeat" description="WD" evidence="3">
    <location>
        <begin position="168"/>
        <end position="214"/>
    </location>
</feature>
<dbReference type="Proteomes" id="UP000320176">
    <property type="component" value="Unassembled WGS sequence"/>
</dbReference>
<feature type="repeat" description="WD" evidence="3">
    <location>
        <begin position="215"/>
        <end position="259"/>
    </location>
</feature>
<keyword evidence="2" id="KW-0677">Repeat</keyword>
<keyword evidence="4" id="KW-0732">Signal</keyword>
<organism evidence="5 6">
    <name type="scientific">Stieleria varia</name>
    <dbReference type="NCBI Taxonomy" id="2528005"/>
    <lineage>
        <taxon>Bacteria</taxon>
        <taxon>Pseudomonadati</taxon>
        <taxon>Planctomycetota</taxon>
        <taxon>Planctomycetia</taxon>
        <taxon>Pirellulales</taxon>
        <taxon>Pirellulaceae</taxon>
        <taxon>Stieleria</taxon>
    </lineage>
</organism>
<dbReference type="SMART" id="SM00320">
    <property type="entry name" value="WD40"/>
    <property type="match status" value="6"/>
</dbReference>
<dbReference type="EMBL" id="SJPN01000005">
    <property type="protein sequence ID" value="TWU00939.1"/>
    <property type="molecule type" value="Genomic_DNA"/>
</dbReference>
<keyword evidence="6" id="KW-1185">Reference proteome</keyword>
<evidence type="ECO:0000313" key="6">
    <source>
        <dbReference type="Proteomes" id="UP000320176"/>
    </source>
</evidence>
<dbReference type="InterPro" id="IPR015943">
    <property type="entry name" value="WD40/YVTN_repeat-like_dom_sf"/>
</dbReference>
<evidence type="ECO:0000256" key="2">
    <source>
        <dbReference type="ARBA" id="ARBA00022737"/>
    </source>
</evidence>
<reference evidence="5 6" key="1">
    <citation type="submission" date="2019-02" db="EMBL/GenBank/DDBJ databases">
        <title>Deep-cultivation of Planctomycetes and their phenomic and genomic characterization uncovers novel biology.</title>
        <authorList>
            <person name="Wiegand S."/>
            <person name="Jogler M."/>
            <person name="Boedeker C."/>
            <person name="Pinto D."/>
            <person name="Vollmers J."/>
            <person name="Rivas-Marin E."/>
            <person name="Kohn T."/>
            <person name="Peeters S.H."/>
            <person name="Heuer A."/>
            <person name="Rast P."/>
            <person name="Oberbeckmann S."/>
            <person name="Bunk B."/>
            <person name="Jeske O."/>
            <person name="Meyerdierks A."/>
            <person name="Storesund J.E."/>
            <person name="Kallscheuer N."/>
            <person name="Luecker S."/>
            <person name="Lage O.M."/>
            <person name="Pohl T."/>
            <person name="Merkel B.J."/>
            <person name="Hornburger P."/>
            <person name="Mueller R.-W."/>
            <person name="Bruemmer F."/>
            <person name="Labrenz M."/>
            <person name="Spormann A.M."/>
            <person name="Op Den Camp H."/>
            <person name="Overmann J."/>
            <person name="Amann R."/>
            <person name="Jetten M.S.M."/>
            <person name="Mascher T."/>
            <person name="Medema M.H."/>
            <person name="Devos D.P."/>
            <person name="Kaster A.-K."/>
            <person name="Ovreas L."/>
            <person name="Rohde M."/>
            <person name="Galperin M.Y."/>
            <person name="Jogler C."/>
        </authorList>
    </citation>
    <scope>NUCLEOTIDE SEQUENCE [LARGE SCALE GENOMIC DNA]</scope>
    <source>
        <strain evidence="5 6">Pla52n</strain>
    </source>
</reference>
<dbReference type="PROSITE" id="PS50082">
    <property type="entry name" value="WD_REPEATS_2"/>
    <property type="match status" value="2"/>
</dbReference>
<accession>A0A5C6ANW0</accession>
<keyword evidence="1 3" id="KW-0853">WD repeat</keyword>
<dbReference type="InterPro" id="IPR036322">
    <property type="entry name" value="WD40_repeat_dom_sf"/>
</dbReference>
<evidence type="ECO:0000256" key="4">
    <source>
        <dbReference type="SAM" id="SignalP"/>
    </source>
</evidence>
<dbReference type="InterPro" id="IPR001680">
    <property type="entry name" value="WD40_rpt"/>
</dbReference>
<gene>
    <name evidence="5" type="ORF">Pla52n_43090</name>
</gene>
<sequence length="336" mass="36244" precursor="true">MQMTKSIRPFLFIVCLVGCLAAFGAARSCHAAQPPITAIVFAPSSDDANSGELVGVSQAGVHRWSWPDLKPRPVLSSSLVNLHCLAFSPDGNRLAVGGGSPSEDGRVEVFRWHDAGLTTSKGEQIDRVSHDDTIHAIAWMDSQTVLTGSLDRSIASTRADLTEPSQMLRGHSRGVLALAVLHPIPPSTDKLLISAGEDQCVRVWSLDSWQMIRNLNQHTGVVRALALRPIDSGLPMLASASADRTIRFWQPTIGRMMRYIRLDSEPLDIAWTIDSKHLVAACLDGQVRVIDPDSVRVVQALPALSGWAYAIAAHPTDGSFAIAGADGQVRRIVVSD</sequence>
<dbReference type="SUPFAM" id="SSF50978">
    <property type="entry name" value="WD40 repeat-like"/>
    <property type="match status" value="1"/>
</dbReference>
<dbReference type="PANTHER" id="PTHR19848">
    <property type="entry name" value="WD40 REPEAT PROTEIN"/>
    <property type="match status" value="1"/>
</dbReference>
<name>A0A5C6ANW0_9BACT</name>
<dbReference type="PANTHER" id="PTHR19848:SF8">
    <property type="entry name" value="F-BOX AND WD REPEAT DOMAIN CONTAINING 7"/>
    <property type="match status" value="1"/>
</dbReference>
<dbReference type="AlphaFoldDB" id="A0A5C6ANW0"/>
<comment type="caution">
    <text evidence="5">The sequence shown here is derived from an EMBL/GenBank/DDBJ whole genome shotgun (WGS) entry which is preliminary data.</text>
</comment>
<evidence type="ECO:0000256" key="1">
    <source>
        <dbReference type="ARBA" id="ARBA00022574"/>
    </source>
</evidence>
<dbReference type="OrthoDB" id="9805828at2"/>
<proteinExistence type="predicted"/>